<dbReference type="RefSeq" id="XP_058342146.1">
    <property type="nucleotide sequence ID" value="XM_058487069.1"/>
</dbReference>
<feature type="compositionally biased region" description="Basic and acidic residues" evidence="1">
    <location>
        <begin position="371"/>
        <end position="386"/>
    </location>
</feature>
<organism evidence="3 4">
    <name type="scientific">Lichtheimia ornata</name>
    <dbReference type="NCBI Taxonomy" id="688661"/>
    <lineage>
        <taxon>Eukaryota</taxon>
        <taxon>Fungi</taxon>
        <taxon>Fungi incertae sedis</taxon>
        <taxon>Mucoromycota</taxon>
        <taxon>Mucoromycotina</taxon>
        <taxon>Mucoromycetes</taxon>
        <taxon>Mucorales</taxon>
        <taxon>Lichtheimiaceae</taxon>
        <taxon>Lichtheimia</taxon>
    </lineage>
</organism>
<feature type="region of interest" description="Disordered" evidence="1">
    <location>
        <begin position="707"/>
        <end position="770"/>
    </location>
</feature>
<dbReference type="Gene3D" id="3.60.10.10">
    <property type="entry name" value="Endonuclease/exonuclease/phosphatase"/>
    <property type="match status" value="1"/>
</dbReference>
<protein>
    <recommendedName>
        <fullName evidence="2">Inositol polyphosphate-related phosphatase domain-containing protein</fullName>
    </recommendedName>
</protein>
<dbReference type="InterPro" id="IPR036691">
    <property type="entry name" value="Endo/exonu/phosph_ase_sf"/>
</dbReference>
<feature type="compositionally biased region" description="Polar residues" evidence="1">
    <location>
        <begin position="48"/>
        <end position="58"/>
    </location>
</feature>
<feature type="compositionally biased region" description="Pro residues" evidence="1">
    <location>
        <begin position="105"/>
        <end position="116"/>
    </location>
</feature>
<evidence type="ECO:0000256" key="1">
    <source>
        <dbReference type="SAM" id="MobiDB-lite"/>
    </source>
</evidence>
<feature type="region of interest" description="Disordered" evidence="1">
    <location>
        <begin position="510"/>
        <end position="586"/>
    </location>
</feature>
<evidence type="ECO:0000313" key="3">
    <source>
        <dbReference type="EMBL" id="KAJ8657233.1"/>
    </source>
</evidence>
<dbReference type="GO" id="GO:0046856">
    <property type="term" value="P:phosphatidylinositol dephosphorylation"/>
    <property type="evidence" value="ECO:0007669"/>
    <property type="project" value="InterPro"/>
</dbReference>
<keyword evidence="4" id="KW-1185">Reference proteome</keyword>
<feature type="region of interest" description="Disordered" evidence="1">
    <location>
        <begin position="371"/>
        <end position="422"/>
    </location>
</feature>
<dbReference type="InterPro" id="IPR046985">
    <property type="entry name" value="IP5"/>
</dbReference>
<dbReference type="InterPro" id="IPR000300">
    <property type="entry name" value="IPPc"/>
</dbReference>
<dbReference type="AlphaFoldDB" id="A0AAD7XY37"/>
<feature type="compositionally biased region" description="Low complexity" evidence="1">
    <location>
        <begin position="616"/>
        <end position="637"/>
    </location>
</feature>
<feature type="compositionally biased region" description="Acidic residues" evidence="1">
    <location>
        <begin position="532"/>
        <end position="541"/>
    </location>
</feature>
<dbReference type="GO" id="GO:0004439">
    <property type="term" value="F:phosphatidylinositol-4,5-bisphosphate 5-phosphatase activity"/>
    <property type="evidence" value="ECO:0007669"/>
    <property type="project" value="TreeGrafter"/>
</dbReference>
<proteinExistence type="predicted"/>
<dbReference type="Pfam" id="PF22669">
    <property type="entry name" value="Exo_endo_phos2"/>
    <property type="match status" value="3"/>
</dbReference>
<dbReference type="Proteomes" id="UP001234581">
    <property type="component" value="Unassembled WGS sequence"/>
</dbReference>
<feature type="compositionally biased region" description="Basic and acidic residues" evidence="1">
    <location>
        <begin position="400"/>
        <end position="410"/>
    </location>
</feature>
<feature type="compositionally biased region" description="Polar residues" evidence="1">
    <location>
        <begin position="127"/>
        <end position="144"/>
    </location>
</feature>
<dbReference type="PANTHER" id="PTHR11200:SF275">
    <property type="entry name" value="LD06095P"/>
    <property type="match status" value="1"/>
</dbReference>
<dbReference type="PANTHER" id="PTHR11200">
    <property type="entry name" value="INOSITOL 5-PHOSPHATASE"/>
    <property type="match status" value="1"/>
</dbReference>
<feature type="domain" description="Inositol polyphosphate-related phosphatase" evidence="2">
    <location>
        <begin position="184"/>
        <end position="574"/>
    </location>
</feature>
<feature type="compositionally biased region" description="Low complexity" evidence="1">
    <location>
        <begin position="59"/>
        <end position="79"/>
    </location>
</feature>
<evidence type="ECO:0000259" key="2">
    <source>
        <dbReference type="SMART" id="SM00128"/>
    </source>
</evidence>
<feature type="compositionally biased region" description="Basic residues" evidence="1">
    <location>
        <begin position="850"/>
        <end position="863"/>
    </location>
</feature>
<dbReference type="GeneID" id="83214458"/>
<feature type="region of interest" description="Disordered" evidence="1">
    <location>
        <begin position="599"/>
        <end position="681"/>
    </location>
</feature>
<comment type="caution">
    <text evidence="3">The sequence shown here is derived from an EMBL/GenBank/DDBJ whole genome shotgun (WGS) entry which is preliminary data.</text>
</comment>
<dbReference type="SUPFAM" id="SSF56219">
    <property type="entry name" value="DNase I-like"/>
    <property type="match status" value="1"/>
</dbReference>
<evidence type="ECO:0000313" key="4">
    <source>
        <dbReference type="Proteomes" id="UP001234581"/>
    </source>
</evidence>
<name>A0AAD7XY37_9FUNG</name>
<feature type="region of interest" description="Disordered" evidence="1">
    <location>
        <begin position="813"/>
        <end position="863"/>
    </location>
</feature>
<dbReference type="EMBL" id="JARTCD010000033">
    <property type="protein sequence ID" value="KAJ8657233.1"/>
    <property type="molecule type" value="Genomic_DNA"/>
</dbReference>
<feature type="compositionally biased region" description="Low complexity" evidence="1">
    <location>
        <begin position="599"/>
        <end position="609"/>
    </location>
</feature>
<feature type="compositionally biased region" description="Polar residues" evidence="1">
    <location>
        <begin position="93"/>
        <end position="104"/>
    </location>
</feature>
<sequence>MSAATASPQLQPIHPPPPSSNQWPKLQAATHLLIRKKKSTSSSHHSTPSAVANSNQPDTTTSSSSNTPSSTTTATSTGSINKKKKKKKMASLSIKTNASSKTNQAPPPPPPLPPLPDTTKQLPPRPTINQEQKQQSSMSIQTMTPKIIRRNPFTNLLKKASLSRGGGSPPIPTHVDNKAVLLPDRLKVFVGTWNMYGRLLPIDLGIFLTDENKKHHPHPTPTEERLLLDSSTSHPYHILAIGTQECERDISESLIFPSKELWERRLQEHLGPSYKLLRTETLAALHLAVFVWKPVSHHVKAVQCDRIKTGWANMVGNKGAVAISLLFGSRSLLFINCHLRAHQTKVTERNANVHRILHGLRMPDFEKALDEHPHHCRHDDDSDSTKLHRHASSSMSRLKSLRDKKGKDKSGSTGSSNSHHHHSSYYAEVEAIFTGENEHEHRSVLDRFDHVFMFGDTNYRINAERTKVVDAIHRGDFKSLLQYDQLSVERQSPNSPLAAFREHPINFPPTYKLDAIPYDDERGDTSSSSSDSSDDEDDDYWPFDWFSSSSSSRRSTAHTTPTTATSTTTATTTPAVPPVPPLPKDIVKQPTTVATNAAPTTTTTQQEQPVIKKQKANSTSAATTTTNTTTTSTTKANTTRHKKQRSLSAPVMGAKQNNGAPERRLVEPSELCYDSSPKQRVPSWTDRILWHDRPLKDNDQHVYTTQTAVTTIPNDNNDKNKKQQKKTKERSMGDKASATDKKKPWWKKRKQTGAATRGITTATAEQQPPPNKDTVCWFYGAVLDHALVGVSDHMPVIGVYGIWFDEWQPIPSTTKDDVPSQPSNKMTPVAAVGAPSPAAAAAAAPTKPEPKKKSKPWWKRILG</sequence>
<accession>A0AAD7XY37</accession>
<feature type="region of interest" description="Disordered" evidence="1">
    <location>
        <begin position="1"/>
        <end position="150"/>
    </location>
</feature>
<feature type="compositionally biased region" description="Basic and acidic residues" evidence="1">
    <location>
        <begin position="729"/>
        <end position="743"/>
    </location>
</feature>
<feature type="compositionally biased region" description="Low complexity" evidence="1">
    <location>
        <begin position="827"/>
        <end position="846"/>
    </location>
</feature>
<gene>
    <name evidence="3" type="ORF">O0I10_007049</name>
</gene>
<reference evidence="3 4" key="1">
    <citation type="submission" date="2023-03" db="EMBL/GenBank/DDBJ databases">
        <title>Genome sequence of Lichtheimia ornata CBS 291.66.</title>
        <authorList>
            <person name="Mohabir J.T."/>
            <person name="Shea T.P."/>
            <person name="Kurbessoian T."/>
            <person name="Berby B."/>
            <person name="Fontaine J."/>
            <person name="Livny J."/>
            <person name="Gnirke A."/>
            <person name="Stajich J.E."/>
            <person name="Cuomo C.A."/>
        </authorList>
    </citation>
    <scope>NUCLEOTIDE SEQUENCE [LARGE SCALE GENOMIC DNA]</scope>
    <source>
        <strain evidence="3">CBS 291.66</strain>
    </source>
</reference>
<dbReference type="SMART" id="SM00128">
    <property type="entry name" value="IPPc"/>
    <property type="match status" value="1"/>
</dbReference>
<feature type="compositionally biased region" description="Low complexity" evidence="1">
    <location>
        <begin position="547"/>
        <end position="574"/>
    </location>
</feature>
<feature type="compositionally biased region" description="Low complexity" evidence="1">
    <location>
        <begin position="752"/>
        <end position="764"/>
    </location>
</feature>